<evidence type="ECO:0000256" key="2">
    <source>
        <dbReference type="ARBA" id="ARBA00023315"/>
    </source>
</evidence>
<dbReference type="PROSITE" id="PS51186">
    <property type="entry name" value="GNAT"/>
    <property type="match status" value="1"/>
</dbReference>
<dbReference type="PANTHER" id="PTHR43420">
    <property type="entry name" value="ACETYLTRANSFERASE"/>
    <property type="match status" value="1"/>
</dbReference>
<dbReference type="GO" id="GO:0016747">
    <property type="term" value="F:acyltransferase activity, transferring groups other than amino-acyl groups"/>
    <property type="evidence" value="ECO:0007669"/>
    <property type="project" value="InterPro"/>
</dbReference>
<keyword evidence="1 4" id="KW-0808">Transferase</keyword>
<dbReference type="EMBL" id="DSPX01000234">
    <property type="protein sequence ID" value="HGG03431.1"/>
    <property type="molecule type" value="Genomic_DNA"/>
</dbReference>
<comment type="caution">
    <text evidence="4">The sequence shown here is derived from an EMBL/GenBank/DDBJ whole genome shotgun (WGS) entry which is preliminary data.</text>
</comment>
<organism evidence="4">
    <name type="scientific">Planktothricoides sp. SpSt-374</name>
    <dbReference type="NCBI Taxonomy" id="2282167"/>
    <lineage>
        <taxon>Bacteria</taxon>
        <taxon>Bacillati</taxon>
        <taxon>Cyanobacteriota</taxon>
        <taxon>Cyanophyceae</taxon>
        <taxon>Oscillatoriophycideae</taxon>
        <taxon>Oscillatoriales</taxon>
        <taxon>Oscillatoriaceae</taxon>
        <taxon>Planktothricoides</taxon>
    </lineage>
</organism>
<proteinExistence type="predicted"/>
<evidence type="ECO:0000256" key="1">
    <source>
        <dbReference type="ARBA" id="ARBA00022679"/>
    </source>
</evidence>
<evidence type="ECO:0000313" key="4">
    <source>
        <dbReference type="EMBL" id="HGG03431.1"/>
    </source>
</evidence>
<evidence type="ECO:0000259" key="3">
    <source>
        <dbReference type="PROSITE" id="PS51186"/>
    </source>
</evidence>
<accession>A0A7C3VTF8</accession>
<name>A0A7C3VTF8_9CYAN</name>
<protein>
    <submittedName>
        <fullName evidence="4">GNAT family N-acetyltransferase</fullName>
    </submittedName>
</protein>
<dbReference type="CDD" id="cd04301">
    <property type="entry name" value="NAT_SF"/>
    <property type="match status" value="1"/>
</dbReference>
<dbReference type="PANTHER" id="PTHR43420:SF12">
    <property type="entry name" value="N-ACETYLTRANSFERASE DOMAIN-CONTAINING PROTEIN"/>
    <property type="match status" value="1"/>
</dbReference>
<keyword evidence="2" id="KW-0012">Acyltransferase</keyword>
<dbReference type="InterPro" id="IPR000182">
    <property type="entry name" value="GNAT_dom"/>
</dbReference>
<dbReference type="SUPFAM" id="SSF55729">
    <property type="entry name" value="Acyl-CoA N-acyltransferases (Nat)"/>
    <property type="match status" value="1"/>
</dbReference>
<sequence>MREMIGKFRLWLGRRRVIVRLLGFLSGRLIMLMKKERLGIMLARETGEIVRASFQDRSELWALESQCFHREIAFSRRQISYLLKSKRVEVYVVREEGRIIAEAIVLKRKTPGGEVARLYSFAVKPGYRGRGLGKRLLLNCLEVLHGEGIQTVYLEVEGDNHRAIALYESLGFRPIRELKGYYPENKDGIKMKLVL</sequence>
<gene>
    <name evidence="4" type="ORF">ENR15_23035</name>
</gene>
<dbReference type="InterPro" id="IPR050680">
    <property type="entry name" value="YpeA/RimI_acetyltransf"/>
</dbReference>
<dbReference type="InterPro" id="IPR016181">
    <property type="entry name" value="Acyl_CoA_acyltransferase"/>
</dbReference>
<dbReference type="Gene3D" id="3.40.630.30">
    <property type="match status" value="1"/>
</dbReference>
<dbReference type="AlphaFoldDB" id="A0A7C3VTF8"/>
<feature type="domain" description="N-acetyltransferase" evidence="3">
    <location>
        <begin position="47"/>
        <end position="195"/>
    </location>
</feature>
<dbReference type="Pfam" id="PF00583">
    <property type="entry name" value="Acetyltransf_1"/>
    <property type="match status" value="1"/>
</dbReference>
<reference evidence="4" key="1">
    <citation type="journal article" date="2020" name="mSystems">
        <title>Genome- and Community-Level Interaction Insights into Carbon Utilization and Element Cycling Functions of Hydrothermarchaeota in Hydrothermal Sediment.</title>
        <authorList>
            <person name="Zhou Z."/>
            <person name="Liu Y."/>
            <person name="Xu W."/>
            <person name="Pan J."/>
            <person name="Luo Z.H."/>
            <person name="Li M."/>
        </authorList>
    </citation>
    <scope>NUCLEOTIDE SEQUENCE [LARGE SCALE GENOMIC DNA]</scope>
    <source>
        <strain evidence="4">SpSt-374</strain>
    </source>
</reference>